<name>A0ACB9XJ13_CHAAC</name>
<evidence type="ECO:0000313" key="2">
    <source>
        <dbReference type="Proteomes" id="UP001057452"/>
    </source>
</evidence>
<accession>A0ACB9XJ13</accession>
<gene>
    <name evidence="1" type="ORF">KUCAC02_030489</name>
</gene>
<sequence>MFPCAQLRYPEPRVNTINVIVASQTARVHIFLYPIGVQHMSAARVSLVYPDQSQGASEGGMLHGDLQPAATQQTTGVSPRYSSAAAAPMDGRRTMIKTPGAVQTSQLILRQAIG</sequence>
<proteinExistence type="predicted"/>
<organism evidence="1 2">
    <name type="scientific">Chaenocephalus aceratus</name>
    <name type="common">Blackfin icefish</name>
    <name type="synonym">Chaenichthys aceratus</name>
    <dbReference type="NCBI Taxonomy" id="36190"/>
    <lineage>
        <taxon>Eukaryota</taxon>
        <taxon>Metazoa</taxon>
        <taxon>Chordata</taxon>
        <taxon>Craniata</taxon>
        <taxon>Vertebrata</taxon>
        <taxon>Euteleostomi</taxon>
        <taxon>Actinopterygii</taxon>
        <taxon>Neopterygii</taxon>
        <taxon>Teleostei</taxon>
        <taxon>Neoteleostei</taxon>
        <taxon>Acanthomorphata</taxon>
        <taxon>Eupercaria</taxon>
        <taxon>Perciformes</taxon>
        <taxon>Notothenioidei</taxon>
        <taxon>Channichthyidae</taxon>
        <taxon>Chaenocephalus</taxon>
    </lineage>
</organism>
<keyword evidence="2" id="KW-1185">Reference proteome</keyword>
<reference evidence="1" key="1">
    <citation type="submission" date="2022-05" db="EMBL/GenBank/DDBJ databases">
        <title>Chromosome-level genome of Chaenocephalus aceratus.</title>
        <authorList>
            <person name="Park H."/>
        </authorList>
    </citation>
    <scope>NUCLEOTIDE SEQUENCE</scope>
    <source>
        <strain evidence="1">KU_202001</strain>
    </source>
</reference>
<comment type="caution">
    <text evidence="1">The sequence shown here is derived from an EMBL/GenBank/DDBJ whole genome shotgun (WGS) entry which is preliminary data.</text>
</comment>
<protein>
    <submittedName>
        <fullName evidence="1">Uncharacterized protein</fullName>
    </submittedName>
</protein>
<dbReference type="Proteomes" id="UP001057452">
    <property type="component" value="Chromosome 5"/>
</dbReference>
<dbReference type="EMBL" id="CM043789">
    <property type="protein sequence ID" value="KAI4827062.1"/>
    <property type="molecule type" value="Genomic_DNA"/>
</dbReference>
<evidence type="ECO:0000313" key="1">
    <source>
        <dbReference type="EMBL" id="KAI4827062.1"/>
    </source>
</evidence>